<dbReference type="Gene3D" id="3.20.20.190">
    <property type="entry name" value="Phosphatidylinositol (PI) phosphodiesterase"/>
    <property type="match status" value="1"/>
</dbReference>
<organism evidence="1 2">
    <name type="scientific">Glarea lozoyensis (strain ATCC 74030 / MF5533)</name>
    <dbReference type="NCBI Taxonomy" id="1104152"/>
    <lineage>
        <taxon>Eukaryota</taxon>
        <taxon>Fungi</taxon>
        <taxon>Dikarya</taxon>
        <taxon>Ascomycota</taxon>
        <taxon>Pezizomycotina</taxon>
        <taxon>Leotiomycetes</taxon>
        <taxon>Helotiales</taxon>
        <taxon>Helotiaceae</taxon>
        <taxon>Glarea</taxon>
    </lineage>
</organism>
<dbReference type="EMBL" id="AGUE01000006">
    <property type="protein sequence ID" value="EHL03688.1"/>
    <property type="molecule type" value="Genomic_DNA"/>
</dbReference>
<comment type="caution">
    <text evidence="1">The sequence shown here is derived from an EMBL/GenBank/DDBJ whole genome shotgun (WGS) entry which is preliminary data.</text>
</comment>
<dbReference type="GO" id="GO:0006629">
    <property type="term" value="P:lipid metabolic process"/>
    <property type="evidence" value="ECO:0007669"/>
    <property type="project" value="InterPro"/>
</dbReference>
<keyword evidence="2" id="KW-1185">Reference proteome</keyword>
<evidence type="ECO:0000313" key="1">
    <source>
        <dbReference type="EMBL" id="EHL03688.1"/>
    </source>
</evidence>
<sequence length="456" mass="49869">MDIFANAGKKIATKMPSKGVQCYSYVGVPGCAIEFSVPGSVIRKDGLRQFGNDHLEVDKRHINGTFKFSGTFSFKVSQNGNQIAHQQIEINTMTGNIEGGTLNQMGNTQSIIAGDVIITYGFYDAPDAVQGRAGLPTSDQCWVHPLSPHDIGMNSMQNSIAVLHSDALIEVMKRINPVVAKIAGMMTREAAKAIAPAIIEGLAITQKDTVPMILSIGARYFEFRPAYLHNEIRDTAGIPNDLYFQHSAIPGMAYAQFLREVVDFLIQHPEEIVVVQLRWDGVPAECARPNDEDMLNHLNAALAASNGSIQHGSLDDMLNKTTTQLRSESKRLILFVNSDSFSTYTDEGNATINGDSLIAEFNKISPERQSGHAFTNLQCQATATNIMDVVVFSILNTNASSSCLLATKPICDSKTLPWIQKEAGRLIDGQLVVVMNDFVDGATADVCVEWSRRRLE</sequence>
<dbReference type="InterPro" id="IPR051057">
    <property type="entry name" value="PI-PLC_domain"/>
</dbReference>
<evidence type="ECO:0008006" key="3">
    <source>
        <dbReference type="Google" id="ProtNLM"/>
    </source>
</evidence>
<proteinExistence type="predicted"/>
<dbReference type="PANTHER" id="PTHR13593">
    <property type="match status" value="1"/>
</dbReference>
<dbReference type="InParanoid" id="H0ED34"/>
<dbReference type="AlphaFoldDB" id="H0ED34"/>
<dbReference type="InterPro" id="IPR017946">
    <property type="entry name" value="PLC-like_Pdiesterase_TIM-brl"/>
</dbReference>
<dbReference type="SUPFAM" id="SSF51695">
    <property type="entry name" value="PLC-like phosphodiesterases"/>
    <property type="match status" value="1"/>
</dbReference>
<name>H0ED34_GLAL7</name>
<accession>H0ED34</accession>
<reference evidence="1 2" key="1">
    <citation type="journal article" date="2012" name="Eukaryot. Cell">
        <title>Genome sequence of the fungus Glarea lozoyensis: the first genome sequence of a species from the Helotiaceae family.</title>
        <authorList>
            <person name="Youssar L."/>
            <person name="Gruening B.A."/>
            <person name="Erxleben A."/>
            <person name="Guenther S."/>
            <person name="Huettel W."/>
        </authorList>
    </citation>
    <scope>NUCLEOTIDE SEQUENCE [LARGE SCALE GENOMIC DNA]</scope>
    <source>
        <strain evidence="2">ATCC 74030 / MF5533</strain>
    </source>
</reference>
<dbReference type="GO" id="GO:0008081">
    <property type="term" value="F:phosphoric diester hydrolase activity"/>
    <property type="evidence" value="ECO:0007669"/>
    <property type="project" value="InterPro"/>
</dbReference>
<gene>
    <name evidence="1" type="ORF">M7I_0334</name>
</gene>
<dbReference type="OrthoDB" id="1046782at2759"/>
<dbReference type="HOGENOM" id="CLU_024751_0_0_1"/>
<dbReference type="Proteomes" id="UP000005446">
    <property type="component" value="Unassembled WGS sequence"/>
</dbReference>
<dbReference type="PANTHER" id="PTHR13593:SF146">
    <property type="entry name" value="PLC-LIKE PHOSPHODIESTERASE"/>
    <property type="match status" value="1"/>
</dbReference>
<protein>
    <recommendedName>
        <fullName evidence="3">PLC-like phosphodiesterase</fullName>
    </recommendedName>
</protein>
<evidence type="ECO:0000313" key="2">
    <source>
        <dbReference type="Proteomes" id="UP000005446"/>
    </source>
</evidence>